<dbReference type="GO" id="GO:0003968">
    <property type="term" value="F:RNA-directed RNA polymerase activity"/>
    <property type="evidence" value="ECO:0007669"/>
    <property type="project" value="UniProtKB-KW"/>
</dbReference>
<proteinExistence type="predicted"/>
<evidence type="ECO:0000313" key="1">
    <source>
        <dbReference type="EMBL" id="BBH07570.1"/>
    </source>
</evidence>
<dbReference type="AlphaFoldDB" id="A0A4Y1RT97"/>
<organism evidence="1">
    <name type="scientific">Prunus dulcis</name>
    <name type="common">Almond</name>
    <name type="synonym">Amygdalus dulcis</name>
    <dbReference type="NCBI Taxonomy" id="3755"/>
    <lineage>
        <taxon>Eukaryota</taxon>
        <taxon>Viridiplantae</taxon>
        <taxon>Streptophyta</taxon>
        <taxon>Embryophyta</taxon>
        <taxon>Tracheophyta</taxon>
        <taxon>Spermatophyta</taxon>
        <taxon>Magnoliopsida</taxon>
        <taxon>eudicotyledons</taxon>
        <taxon>Gunneridae</taxon>
        <taxon>Pentapetalae</taxon>
        <taxon>rosids</taxon>
        <taxon>fabids</taxon>
        <taxon>Rosales</taxon>
        <taxon>Rosaceae</taxon>
        <taxon>Amygdaloideae</taxon>
        <taxon>Amygdaleae</taxon>
        <taxon>Prunus</taxon>
    </lineage>
</organism>
<reference evidence="1" key="1">
    <citation type="journal article" date="2019" name="Science">
        <title>Mutation of a bHLH transcription factor allowed almond domestication.</title>
        <authorList>
            <person name="Sanchez-Perez R."/>
            <person name="Pavan S."/>
            <person name="Mazzeo R."/>
            <person name="Moldovan C."/>
            <person name="Aiese Cigliano R."/>
            <person name="Del Cueto J."/>
            <person name="Ricciardi F."/>
            <person name="Lotti C."/>
            <person name="Ricciardi L."/>
            <person name="Dicenta F."/>
            <person name="Lopez-Marques R.L."/>
            <person name="Lindberg Moller B."/>
        </authorList>
    </citation>
    <scope>NUCLEOTIDE SEQUENCE</scope>
</reference>
<sequence>MKEEKLKKKNRKRAKKLSVFLQLAFANDTVFHLNKCSFWHSSYSVLFSRTKALGCVTPLPFVAVCWSSGESVTRRLRTPPAAAPGNPDSSIGDLSSYGMSSIARAIPNNEYFKAAQQLLDEVVNDDVGKV</sequence>
<protein>
    <submittedName>
        <fullName evidence="1">RNA-dependent RNA polymerase family protein</fullName>
    </submittedName>
</protein>
<dbReference type="EMBL" id="AP019303">
    <property type="protein sequence ID" value="BBH07570.1"/>
    <property type="molecule type" value="Genomic_DNA"/>
</dbReference>
<gene>
    <name evidence="1" type="ORF">Prudu_019546</name>
</gene>
<keyword evidence="1" id="KW-0696">RNA-directed RNA polymerase</keyword>
<keyword evidence="1" id="KW-0548">Nucleotidyltransferase</keyword>
<keyword evidence="1" id="KW-0808">Transferase</keyword>
<accession>A0A4Y1RT97</accession>
<name>A0A4Y1RT97_PRUDU</name>